<dbReference type="CDD" id="cd00840">
    <property type="entry name" value="MPP_Mre11_N"/>
    <property type="match status" value="1"/>
</dbReference>
<name>A0A1G7WMT8_9FLAO</name>
<protein>
    <recommendedName>
        <fullName evidence="4">Nuclease SbcCD subunit D</fullName>
    </recommendedName>
</protein>
<accession>A0A1G7WMT8</accession>
<dbReference type="GO" id="GO:0006310">
    <property type="term" value="P:DNA recombination"/>
    <property type="evidence" value="ECO:0007669"/>
    <property type="project" value="UniProtKB-KW"/>
</dbReference>
<dbReference type="InterPro" id="IPR004593">
    <property type="entry name" value="SbcD"/>
</dbReference>
<dbReference type="NCBIfam" id="TIGR00619">
    <property type="entry name" value="sbcd"/>
    <property type="match status" value="1"/>
</dbReference>
<dbReference type="Pfam" id="PF00149">
    <property type="entry name" value="Metallophos"/>
    <property type="match status" value="1"/>
</dbReference>
<dbReference type="RefSeq" id="WP_093367677.1">
    <property type="nucleotide sequence ID" value="NZ_FNCW01000006.1"/>
</dbReference>
<dbReference type="InterPro" id="IPR029052">
    <property type="entry name" value="Metallo-depent_PP-like"/>
</dbReference>
<dbReference type="GO" id="GO:0006260">
    <property type="term" value="P:DNA replication"/>
    <property type="evidence" value="ECO:0007669"/>
    <property type="project" value="UniProtKB-KW"/>
</dbReference>
<keyword evidence="4" id="KW-0255">Endonuclease</keyword>
<dbReference type="InterPro" id="IPR004843">
    <property type="entry name" value="Calcineurin-like_PHP"/>
</dbReference>
<keyword evidence="4" id="KW-0235">DNA replication</keyword>
<evidence type="ECO:0000256" key="2">
    <source>
        <dbReference type="ARBA" id="ARBA00022801"/>
    </source>
</evidence>
<evidence type="ECO:0000256" key="4">
    <source>
        <dbReference type="RuleBase" id="RU363069"/>
    </source>
</evidence>
<sequence length="403" mass="46096">MKILHTADWHIGKRLHKTDLTHDFDLFINWLCDYLRAHPVDVLLISGDVFDFSNPSSESRSQYYKTLIKLKKFDFKIIITGGNHDSPSVLDAPRDILNELDIHVISQMPEQFEDCLIPIPSEDQAELVIAAIPYLRSRNLQRQFDAENYENKQEAVKESIAFHFQETAKLAKDNYPDIPLIGMGHLFATGASVSESERDIQIGNLAGLEVSHFGNAYDYIALGHIHKPQRLSAETPIFYSGSPIPLSFSERANEKRILILDTENSFEPESLSIPKFRELVLIKGNLEEIKTKLALIKNDYPLKTLIEVDMLETEFSATKTYELEQVIEAFDTTNCEIVRHKVTYKNTSEVERGVSSAENQVSDFTPKEVFQKKLDGLDETKDMKLELFSAFEEILEELNYSEE</sequence>
<evidence type="ECO:0000313" key="7">
    <source>
        <dbReference type="Proteomes" id="UP000199296"/>
    </source>
</evidence>
<evidence type="ECO:0000256" key="1">
    <source>
        <dbReference type="ARBA" id="ARBA00022722"/>
    </source>
</evidence>
<dbReference type="AlphaFoldDB" id="A0A1G7WMT8"/>
<proteinExistence type="inferred from homology"/>
<dbReference type="GO" id="GO:0008408">
    <property type="term" value="F:3'-5' exonuclease activity"/>
    <property type="evidence" value="ECO:0007669"/>
    <property type="project" value="InterPro"/>
</dbReference>
<gene>
    <name evidence="4" type="primary">sbcD</name>
    <name evidence="6" type="ORF">SAMN04488027_1064</name>
</gene>
<dbReference type="GO" id="GO:0004519">
    <property type="term" value="F:endonuclease activity"/>
    <property type="evidence" value="ECO:0007669"/>
    <property type="project" value="UniProtKB-KW"/>
</dbReference>
<keyword evidence="4" id="KW-0233">DNA recombination</keyword>
<dbReference type="PANTHER" id="PTHR30337:SF0">
    <property type="entry name" value="NUCLEASE SBCCD SUBUNIT D"/>
    <property type="match status" value="1"/>
</dbReference>
<evidence type="ECO:0000313" key="6">
    <source>
        <dbReference type="EMBL" id="SDG73199.1"/>
    </source>
</evidence>
<dbReference type="Proteomes" id="UP000199296">
    <property type="component" value="Unassembled WGS sequence"/>
</dbReference>
<dbReference type="STRING" id="470826.SAMN04488027_1064"/>
<keyword evidence="1 4" id="KW-0540">Nuclease</keyword>
<evidence type="ECO:0000259" key="5">
    <source>
        <dbReference type="Pfam" id="PF00149"/>
    </source>
</evidence>
<dbReference type="OrthoDB" id="9773856at2"/>
<dbReference type="SUPFAM" id="SSF56300">
    <property type="entry name" value="Metallo-dependent phosphatases"/>
    <property type="match status" value="1"/>
</dbReference>
<dbReference type="Gene3D" id="3.60.21.10">
    <property type="match status" value="1"/>
</dbReference>
<dbReference type="EMBL" id="FNCW01000006">
    <property type="protein sequence ID" value="SDG73199.1"/>
    <property type="molecule type" value="Genomic_DNA"/>
</dbReference>
<keyword evidence="3 4" id="KW-0269">Exonuclease</keyword>
<evidence type="ECO:0000256" key="3">
    <source>
        <dbReference type="ARBA" id="ARBA00022839"/>
    </source>
</evidence>
<reference evidence="6 7" key="1">
    <citation type="submission" date="2016-10" db="EMBL/GenBank/DDBJ databases">
        <authorList>
            <person name="de Groot N.N."/>
        </authorList>
    </citation>
    <scope>NUCLEOTIDE SEQUENCE [LARGE SCALE GENOMIC DNA]</scope>
    <source>
        <strain evidence="6 7">DSM 19803</strain>
    </source>
</reference>
<comment type="function">
    <text evidence="4">SbcCD cleaves DNA hairpin structures. These structures can inhibit DNA replication and are intermediates in certain DNA recombination reactions. The complex acts as a 3'-&gt;5' double strand exonuclease that can open hairpins. It also has a 5' single-strand endonuclease activity.</text>
</comment>
<dbReference type="InterPro" id="IPR050535">
    <property type="entry name" value="DNA_Repair-Maintenance_Comp"/>
</dbReference>
<feature type="domain" description="Calcineurin-like phosphoesterase" evidence="5">
    <location>
        <begin position="1"/>
        <end position="228"/>
    </location>
</feature>
<dbReference type="PANTHER" id="PTHR30337">
    <property type="entry name" value="COMPONENT OF ATP-DEPENDENT DSDNA EXONUCLEASE"/>
    <property type="match status" value="1"/>
</dbReference>
<dbReference type="InterPro" id="IPR041796">
    <property type="entry name" value="Mre11_N"/>
</dbReference>
<keyword evidence="7" id="KW-1185">Reference proteome</keyword>
<organism evidence="6 7">
    <name type="scientific">Psychroflexus sediminis</name>
    <dbReference type="NCBI Taxonomy" id="470826"/>
    <lineage>
        <taxon>Bacteria</taxon>
        <taxon>Pseudomonadati</taxon>
        <taxon>Bacteroidota</taxon>
        <taxon>Flavobacteriia</taxon>
        <taxon>Flavobacteriales</taxon>
        <taxon>Flavobacteriaceae</taxon>
        <taxon>Psychroflexus</taxon>
    </lineage>
</organism>
<comment type="similarity">
    <text evidence="4">Belongs to the SbcD family.</text>
</comment>
<comment type="subunit">
    <text evidence="4">Heterodimer of SbcC and SbcD.</text>
</comment>
<keyword evidence="2 4" id="KW-0378">Hydrolase</keyword>